<evidence type="ECO:0000259" key="2">
    <source>
        <dbReference type="Pfam" id="PF04717"/>
    </source>
</evidence>
<dbReference type="NCBIfam" id="TIGR01646">
    <property type="entry name" value="vgr_GE"/>
    <property type="match status" value="1"/>
</dbReference>
<dbReference type="RefSeq" id="WP_136459542.1">
    <property type="nucleotide sequence ID" value="NZ_SRSF01000004.1"/>
</dbReference>
<sequence length="573" mass="61040">MSLPSRNIPTVAPATAVSFTVISGGTDLGPNLPVLSLVVDREVNRIPTATLMLQDGSLADQTFKLSESGSFDPGQEIELHFGYQGTDLPIFKGVIVGQRIRLQGDRTLLVVNCKDAAFRMTVNRRTRYFEDASDADALETLLREAELEDDVANTGEVVPELTQHLCTDWDFVVSRAEANGMVVLVKDGKVTINKPELAPTPALKLEYGANLTAFDLEVDARQQYREVESHAWRPADDETVTETNAPGAPAPGDYSTAALADVHHTDPQQQVHGAGVEPAELIAWSDATARFSAVSRVRATLSFQGTGEVSVGDTVTLDKLGAVYNGPAYVSGLRHELTAGSWTTTAQLGLRPERFTERFAVSAPPAGGLLPATSGLHIATVVRVHDDPLGEERIQITLPATAPKGAGNWARLANGLGGNNLGLTFRPEVDDEVVVGFLHEDPRFPVILGGLHSSARPAPFPPTEENEETGYVSRGGHRLTFHDGEESIMIETPGGDKLHLLGKDGKVLLADANGNQLEMSAQGITLESAGDLTLKASGKILIDGSTVDIKSASTGKFEAGATLDLKGSLIQIN</sequence>
<comment type="caution">
    <text evidence="3">The sequence shown here is derived from an EMBL/GenBank/DDBJ whole genome shotgun (WGS) entry which is preliminary data.</text>
</comment>
<feature type="domain" description="Gp5/Type VI secretion system Vgr protein OB-fold" evidence="2">
    <location>
        <begin position="379"/>
        <end position="452"/>
    </location>
</feature>
<dbReference type="Pfam" id="PF04717">
    <property type="entry name" value="Phage_base_V"/>
    <property type="match status" value="1"/>
</dbReference>
<accession>A0A4S4NI90</accession>
<dbReference type="InterPro" id="IPR006533">
    <property type="entry name" value="T6SS_Vgr_RhsGE"/>
</dbReference>
<dbReference type="InterPro" id="IPR037026">
    <property type="entry name" value="Vgr_OB-fold_dom_sf"/>
</dbReference>
<dbReference type="InterPro" id="IPR006531">
    <property type="entry name" value="Gp5/Vgr_OB"/>
</dbReference>
<feature type="region of interest" description="Disordered" evidence="1">
    <location>
        <begin position="228"/>
        <end position="251"/>
    </location>
</feature>
<dbReference type="Gene3D" id="2.40.50.230">
    <property type="entry name" value="Gp5 N-terminal domain"/>
    <property type="match status" value="1"/>
</dbReference>
<evidence type="ECO:0000313" key="3">
    <source>
        <dbReference type="EMBL" id="THH39409.1"/>
    </source>
</evidence>
<gene>
    <name evidence="3" type="primary">vgrG</name>
    <name evidence="3" type="ORF">E4021_11695</name>
</gene>
<organism evidence="3 4">
    <name type="scientific">Neolewinella litorea</name>
    <dbReference type="NCBI Taxonomy" id="2562452"/>
    <lineage>
        <taxon>Bacteria</taxon>
        <taxon>Pseudomonadati</taxon>
        <taxon>Bacteroidota</taxon>
        <taxon>Saprospiria</taxon>
        <taxon>Saprospirales</taxon>
        <taxon>Lewinellaceae</taxon>
        <taxon>Neolewinella</taxon>
    </lineage>
</organism>
<dbReference type="OrthoDB" id="1907165at2"/>
<evidence type="ECO:0000313" key="4">
    <source>
        <dbReference type="Proteomes" id="UP000308528"/>
    </source>
</evidence>
<protein>
    <submittedName>
        <fullName evidence="3">Type VI secretion system tip protein VgrG</fullName>
    </submittedName>
</protein>
<proteinExistence type="predicted"/>
<dbReference type="AlphaFoldDB" id="A0A4S4NI90"/>
<reference evidence="3 4" key="1">
    <citation type="submission" date="2019-04" db="EMBL/GenBank/DDBJ databases">
        <title>Lewinella litorea sp. nov., isolated from a marine sand.</title>
        <authorList>
            <person name="Yoon J.-H."/>
        </authorList>
    </citation>
    <scope>NUCLEOTIDE SEQUENCE [LARGE SCALE GENOMIC DNA]</scope>
    <source>
        <strain evidence="3 4">HSMS-39</strain>
    </source>
</reference>
<evidence type="ECO:0000256" key="1">
    <source>
        <dbReference type="SAM" id="MobiDB-lite"/>
    </source>
</evidence>
<dbReference type="SUPFAM" id="SSF69279">
    <property type="entry name" value="Phage tail proteins"/>
    <property type="match status" value="1"/>
</dbReference>
<dbReference type="SUPFAM" id="SSF69255">
    <property type="entry name" value="gp5 N-terminal domain-like"/>
    <property type="match status" value="1"/>
</dbReference>
<dbReference type="EMBL" id="SRSF01000004">
    <property type="protein sequence ID" value="THH39409.1"/>
    <property type="molecule type" value="Genomic_DNA"/>
</dbReference>
<name>A0A4S4NI90_9BACT</name>
<keyword evidence="4" id="KW-1185">Reference proteome</keyword>
<dbReference type="Proteomes" id="UP000308528">
    <property type="component" value="Unassembled WGS sequence"/>
</dbReference>